<evidence type="ECO:0000313" key="2">
    <source>
        <dbReference type="Proteomes" id="UP000758611"/>
    </source>
</evidence>
<sequence>MLNLKKNEEFQFDLEYDSVILINKMIKESIDPNLIKFRIQLEPGYKGKVRFLLNIEDLGLSIFDENDHSFTVNLIDLGIFEFSDYFEVDDIGIRVNKESLTYTLVLSAASNSSDKEVFETITEIMRNYEKSFYTKKGELSFKKVSFNNLTIKRFENNPVVIDYFYQLFKLFLKEYDYKNSIYYNNKKLEFLFKIFF</sequence>
<name>A0A930H5D1_9FIRM</name>
<proteinExistence type="predicted"/>
<organism evidence="1 2">
    <name type="scientific">Parvimonas micra</name>
    <dbReference type="NCBI Taxonomy" id="33033"/>
    <lineage>
        <taxon>Bacteria</taxon>
        <taxon>Bacillati</taxon>
        <taxon>Bacillota</taxon>
        <taxon>Tissierellia</taxon>
        <taxon>Tissierellales</taxon>
        <taxon>Peptoniphilaceae</taxon>
        <taxon>Parvimonas</taxon>
    </lineage>
</organism>
<dbReference type="Proteomes" id="UP000758611">
    <property type="component" value="Unassembled WGS sequence"/>
</dbReference>
<evidence type="ECO:0000313" key="1">
    <source>
        <dbReference type="EMBL" id="MBF1306188.1"/>
    </source>
</evidence>
<dbReference type="AlphaFoldDB" id="A0A930H5D1"/>
<protein>
    <submittedName>
        <fullName evidence="1">Uncharacterized protein</fullName>
    </submittedName>
</protein>
<reference evidence="1" key="1">
    <citation type="submission" date="2020-04" db="EMBL/GenBank/DDBJ databases">
        <title>Deep metagenomics examines the oral microbiome during advanced dental caries in children, revealing novel taxa and co-occurrences with host molecules.</title>
        <authorList>
            <person name="Baker J.L."/>
            <person name="Morton J.T."/>
            <person name="Dinis M."/>
            <person name="Alvarez R."/>
            <person name="Tran N.C."/>
            <person name="Knight R."/>
            <person name="Edlund A."/>
        </authorList>
    </citation>
    <scope>NUCLEOTIDE SEQUENCE</scope>
    <source>
        <strain evidence="1">JCVI_23_bin.11</strain>
    </source>
</reference>
<accession>A0A930H5D1</accession>
<gene>
    <name evidence="1" type="ORF">HXM94_00090</name>
</gene>
<comment type="caution">
    <text evidence="1">The sequence shown here is derived from an EMBL/GenBank/DDBJ whole genome shotgun (WGS) entry which is preliminary data.</text>
</comment>
<dbReference type="EMBL" id="JABZRE010000001">
    <property type="protein sequence ID" value="MBF1306188.1"/>
    <property type="molecule type" value="Genomic_DNA"/>
</dbReference>
<dbReference type="RefSeq" id="WP_278476581.1">
    <property type="nucleotide sequence ID" value="NZ_JABZRE010000001.1"/>
</dbReference>